<keyword evidence="1" id="KW-0732">Signal</keyword>
<gene>
    <name evidence="2" type="ORF">GGD90_002762</name>
</gene>
<feature type="chain" id="PRO_5032331764" evidence="1">
    <location>
        <begin position="23"/>
        <end position="167"/>
    </location>
</feature>
<comment type="caution">
    <text evidence="2">The sequence shown here is derived from an EMBL/GenBank/DDBJ whole genome shotgun (WGS) entry which is preliminary data.</text>
</comment>
<dbReference type="RefSeq" id="WP_153117387.1">
    <property type="nucleotide sequence ID" value="NZ_JACIGE010000010.1"/>
</dbReference>
<organism evidence="2 3">
    <name type="scientific">Rhodocyclus tenuis</name>
    <name type="common">Rhodospirillum tenue</name>
    <dbReference type="NCBI Taxonomy" id="1066"/>
    <lineage>
        <taxon>Bacteria</taxon>
        <taxon>Pseudomonadati</taxon>
        <taxon>Pseudomonadota</taxon>
        <taxon>Betaproteobacteria</taxon>
        <taxon>Rhodocyclales</taxon>
        <taxon>Rhodocyclaceae</taxon>
        <taxon>Rhodocyclus</taxon>
    </lineage>
</organism>
<protein>
    <submittedName>
        <fullName evidence="2">Uncharacterized protein</fullName>
    </submittedName>
</protein>
<reference evidence="2 3" key="1">
    <citation type="submission" date="2020-08" db="EMBL/GenBank/DDBJ databases">
        <title>Genome sequencing of Purple Non-Sulfur Bacteria from various extreme environments.</title>
        <authorList>
            <person name="Mayer M."/>
        </authorList>
    </citation>
    <scope>NUCLEOTIDE SEQUENCE [LARGE SCALE GENOMIC DNA]</scope>
    <source>
        <strain evidence="2 3">2761</strain>
    </source>
</reference>
<name>A0A840GBW2_RHOTE</name>
<dbReference type="OrthoDB" id="8566416at2"/>
<proteinExistence type="predicted"/>
<dbReference type="AlphaFoldDB" id="A0A840GBW2"/>
<evidence type="ECO:0000313" key="3">
    <source>
        <dbReference type="Proteomes" id="UP000587070"/>
    </source>
</evidence>
<evidence type="ECO:0000256" key="1">
    <source>
        <dbReference type="SAM" id="SignalP"/>
    </source>
</evidence>
<evidence type="ECO:0000313" key="2">
    <source>
        <dbReference type="EMBL" id="MBB4248370.1"/>
    </source>
</evidence>
<dbReference type="Proteomes" id="UP000587070">
    <property type="component" value="Unassembled WGS sequence"/>
</dbReference>
<dbReference type="InterPro" id="IPR056908">
    <property type="entry name" value="Gp80-like"/>
</dbReference>
<dbReference type="Pfam" id="PF23140">
    <property type="entry name" value="Gp80"/>
    <property type="match status" value="1"/>
</dbReference>
<feature type="signal peptide" evidence="1">
    <location>
        <begin position="1"/>
        <end position="22"/>
    </location>
</feature>
<accession>A0A840GBW2</accession>
<sequence length="167" mass="16723">MKSLFRSTLTAALLLGSALANAGAITDVGENKIVDALFRGQALAAPATWYVGAGTDVCADAGNGAEPSGNGYARVAVSASLAAWAGTQGAGTAVASSGISGLTSNNATITFPVSTGAWGTIQSVRWYDASTGGNAWVCANLGQPFQVDRAGVTVYFSAGQLTVRVDD</sequence>
<keyword evidence="3" id="KW-1185">Reference proteome</keyword>
<dbReference type="EMBL" id="JACIGE010000010">
    <property type="protein sequence ID" value="MBB4248370.1"/>
    <property type="molecule type" value="Genomic_DNA"/>
</dbReference>